<reference evidence="3" key="1">
    <citation type="submission" date="2022-08" db="EMBL/GenBank/DDBJ databases">
        <authorList>
            <person name="Kallberg Y."/>
            <person name="Tangrot J."/>
            <person name="Rosling A."/>
        </authorList>
    </citation>
    <scope>NUCLEOTIDE SEQUENCE</scope>
    <source>
        <strain evidence="3">Wild A</strain>
    </source>
</reference>
<name>A0A9W4WMF4_9GLOM</name>
<dbReference type="InterPro" id="IPR001611">
    <property type="entry name" value="Leu-rich_rpt"/>
</dbReference>
<dbReference type="Pfam" id="PF00560">
    <property type="entry name" value="LRR_1"/>
    <property type="match status" value="2"/>
</dbReference>
<dbReference type="OrthoDB" id="676979at2759"/>
<evidence type="ECO:0000256" key="1">
    <source>
        <dbReference type="SAM" id="Coils"/>
    </source>
</evidence>
<feature type="compositionally biased region" description="Acidic residues" evidence="2">
    <location>
        <begin position="542"/>
        <end position="553"/>
    </location>
</feature>
<dbReference type="AlphaFoldDB" id="A0A9W4WMF4"/>
<evidence type="ECO:0000313" key="3">
    <source>
        <dbReference type="EMBL" id="CAI2164794.1"/>
    </source>
</evidence>
<keyword evidence="1" id="KW-0175">Coiled coil</keyword>
<sequence length="580" mass="66675">MKLKQEITKFFEANLEFSKKSKSLYNDYKIKSYTFDQSQNQHNLTVIARNPNDKNQTNYQLEKVGDLHPELVKCLQEREEIKYLTEKQDAQEYLNKKYPKEGRNEVEKLNLVGIKELTGVNLSNCLSLEKLYCSHNLLTNINSLLGKVNPKKMKEIDLSHNRFSQTDLNNFSKFVKLETLNISNNFFTGSLLPLKELTKLQELNINNTNIKSEFYNSPAREWLDSQYPHDEDSEEENFGLDLLDEEKNTLKKREEITELDISNQNLQGPLKLKGNQKLLPQDLSILLSLQNLKELNFNQCPFEGSLKPLQNLSKLERLNISDTNISEGLEHLPKSCTILYCNSEYQYKSVKIMEELDKRIKKENTKSELSKLKSPEQFNKFGYLSGVESVSTSTTVLGGALTLLDYSTTGGVIALVAPLIGSGASQIKTSYYESDKDKWDEFLTDADNFLDNYHELLGILKRIGGGKLGKINQALKNLNKQVSGFLKEYDQDGNKEIEIEELINKRTKFAEELNKLENIIKAMKELENEVVNYQKGSKIEESGESEQESEELELENRHEETAKIRSRLTLCAFCQLVKNY</sequence>
<dbReference type="SUPFAM" id="SSF52058">
    <property type="entry name" value="L domain-like"/>
    <property type="match status" value="1"/>
</dbReference>
<protein>
    <submittedName>
        <fullName evidence="3">1557_t:CDS:1</fullName>
    </submittedName>
</protein>
<dbReference type="Gene3D" id="3.80.10.10">
    <property type="entry name" value="Ribonuclease Inhibitor"/>
    <property type="match status" value="2"/>
</dbReference>
<dbReference type="PANTHER" id="PTHR48057">
    <property type="entry name" value="LEUCINE-RICH REPEAT SERINE/THREONINE-PROTEIN KINASE 1"/>
    <property type="match status" value="1"/>
</dbReference>
<evidence type="ECO:0000313" key="4">
    <source>
        <dbReference type="Proteomes" id="UP001153678"/>
    </source>
</evidence>
<feature type="region of interest" description="Disordered" evidence="2">
    <location>
        <begin position="536"/>
        <end position="555"/>
    </location>
</feature>
<evidence type="ECO:0000256" key="2">
    <source>
        <dbReference type="SAM" id="MobiDB-lite"/>
    </source>
</evidence>
<keyword evidence="4" id="KW-1185">Reference proteome</keyword>
<feature type="coiled-coil region" evidence="1">
    <location>
        <begin position="499"/>
        <end position="536"/>
    </location>
</feature>
<dbReference type="InterPro" id="IPR032675">
    <property type="entry name" value="LRR_dom_sf"/>
</dbReference>
<accession>A0A9W4WMF4</accession>
<dbReference type="PROSITE" id="PS00018">
    <property type="entry name" value="EF_HAND_1"/>
    <property type="match status" value="1"/>
</dbReference>
<dbReference type="Proteomes" id="UP001153678">
    <property type="component" value="Unassembled WGS sequence"/>
</dbReference>
<comment type="caution">
    <text evidence="3">The sequence shown here is derived from an EMBL/GenBank/DDBJ whole genome shotgun (WGS) entry which is preliminary data.</text>
</comment>
<organism evidence="3 4">
    <name type="scientific">Funneliformis geosporum</name>
    <dbReference type="NCBI Taxonomy" id="1117311"/>
    <lineage>
        <taxon>Eukaryota</taxon>
        <taxon>Fungi</taxon>
        <taxon>Fungi incertae sedis</taxon>
        <taxon>Mucoromycota</taxon>
        <taxon>Glomeromycotina</taxon>
        <taxon>Glomeromycetes</taxon>
        <taxon>Glomerales</taxon>
        <taxon>Glomeraceae</taxon>
        <taxon>Funneliformis</taxon>
    </lineage>
</organism>
<dbReference type="InterPro" id="IPR018247">
    <property type="entry name" value="EF_Hand_1_Ca_BS"/>
</dbReference>
<dbReference type="InterPro" id="IPR052595">
    <property type="entry name" value="LRRC69/RLP"/>
</dbReference>
<proteinExistence type="predicted"/>
<dbReference type="EMBL" id="CAMKVN010000179">
    <property type="protein sequence ID" value="CAI2164794.1"/>
    <property type="molecule type" value="Genomic_DNA"/>
</dbReference>
<gene>
    <name evidence="3" type="ORF">FWILDA_LOCUS1745</name>
</gene>